<dbReference type="PANTHER" id="PTHR43542">
    <property type="entry name" value="METHYLTRANSFERASE"/>
    <property type="match status" value="1"/>
</dbReference>
<dbReference type="GO" id="GO:0032259">
    <property type="term" value="P:methylation"/>
    <property type="evidence" value="ECO:0007669"/>
    <property type="project" value="UniProtKB-KW"/>
</dbReference>
<dbReference type="Proteomes" id="UP001485459">
    <property type="component" value="Chromosome"/>
</dbReference>
<dbReference type="InterPro" id="IPR004398">
    <property type="entry name" value="RNA_MeTrfase_RsmD"/>
</dbReference>
<keyword evidence="5" id="KW-1185">Reference proteome</keyword>
<evidence type="ECO:0000256" key="1">
    <source>
        <dbReference type="ARBA" id="ARBA00022603"/>
    </source>
</evidence>
<name>A0ABZ2YME1_9BACT</name>
<evidence type="ECO:0000313" key="4">
    <source>
        <dbReference type="EMBL" id="WZN40527.1"/>
    </source>
</evidence>
<organism evidence="4 5">
    <name type="scientific">Chitinophaga pollutisoli</name>
    <dbReference type="NCBI Taxonomy" id="3133966"/>
    <lineage>
        <taxon>Bacteria</taxon>
        <taxon>Pseudomonadati</taxon>
        <taxon>Bacteroidota</taxon>
        <taxon>Chitinophagia</taxon>
        <taxon>Chitinophagales</taxon>
        <taxon>Chitinophagaceae</taxon>
        <taxon>Chitinophaga</taxon>
    </lineage>
</organism>
<accession>A0ABZ2YME1</accession>
<dbReference type="Gene3D" id="3.40.50.150">
    <property type="entry name" value="Vaccinia Virus protein VP39"/>
    <property type="match status" value="1"/>
</dbReference>
<dbReference type="SUPFAM" id="SSF53335">
    <property type="entry name" value="S-adenosyl-L-methionine-dependent methyltransferases"/>
    <property type="match status" value="1"/>
</dbReference>
<dbReference type="CDD" id="cd02440">
    <property type="entry name" value="AdoMet_MTases"/>
    <property type="match status" value="1"/>
</dbReference>
<dbReference type="InterPro" id="IPR029063">
    <property type="entry name" value="SAM-dependent_MTases_sf"/>
</dbReference>
<protein>
    <submittedName>
        <fullName evidence="4">RsmD family RNA methyltransferase</fullName>
    </submittedName>
</protein>
<dbReference type="PROSITE" id="PS00092">
    <property type="entry name" value="N6_MTASE"/>
    <property type="match status" value="1"/>
</dbReference>
<dbReference type="InterPro" id="IPR002052">
    <property type="entry name" value="DNA_methylase_N6_adenine_CS"/>
</dbReference>
<evidence type="ECO:0000313" key="5">
    <source>
        <dbReference type="Proteomes" id="UP001485459"/>
    </source>
</evidence>
<dbReference type="GO" id="GO:0008168">
    <property type="term" value="F:methyltransferase activity"/>
    <property type="evidence" value="ECO:0007669"/>
    <property type="project" value="UniProtKB-KW"/>
</dbReference>
<dbReference type="EMBL" id="CP149822">
    <property type="protein sequence ID" value="WZN40527.1"/>
    <property type="molecule type" value="Genomic_DNA"/>
</dbReference>
<reference evidence="5" key="1">
    <citation type="submission" date="2024-03" db="EMBL/GenBank/DDBJ databases">
        <title>Chitinophaga horti sp. nov., isolated from garden soil.</title>
        <authorList>
            <person name="Lee D.S."/>
            <person name="Han D.M."/>
            <person name="Baek J.H."/>
            <person name="Choi D.G."/>
            <person name="Jeon J.H."/>
            <person name="Jeon C.O."/>
        </authorList>
    </citation>
    <scope>NUCLEOTIDE SEQUENCE [LARGE SCALE GENOMIC DNA]</scope>
    <source>
        <strain evidence="5">GPA1</strain>
    </source>
</reference>
<feature type="region of interest" description="Disordered" evidence="3">
    <location>
        <begin position="1"/>
        <end position="23"/>
    </location>
</feature>
<gene>
    <name evidence="4" type="ORF">WJU16_21420</name>
</gene>
<keyword evidence="1 4" id="KW-0489">Methyltransferase</keyword>
<dbReference type="RefSeq" id="WP_341835443.1">
    <property type="nucleotide sequence ID" value="NZ_CP149822.1"/>
</dbReference>
<evidence type="ECO:0000256" key="3">
    <source>
        <dbReference type="SAM" id="MobiDB-lite"/>
    </source>
</evidence>
<proteinExistence type="predicted"/>
<dbReference type="PANTHER" id="PTHR43542:SF1">
    <property type="entry name" value="METHYLTRANSFERASE"/>
    <property type="match status" value="1"/>
</dbReference>
<sequence length="187" mass="21047">MRIIGGELGGRRIHPPANMPHTRPTTDIAKGGLFNIIENNLDITSLRCLELFGGTGSITFELASRGATSLTVVEKDNTMAGFIAKAAEGLGVSPQIIKMDAFRYLQQPGIPFDFIFADPPYELGNMEELPKLVFSQGWLKEEGWFVLEHTRRNDFRHFPYFRAERHYGTTIFTIFINREELKTPAGV</sequence>
<dbReference type="PIRSF" id="PIRSF004553">
    <property type="entry name" value="CHP00095"/>
    <property type="match status" value="1"/>
</dbReference>
<keyword evidence="2" id="KW-0808">Transferase</keyword>
<evidence type="ECO:0000256" key="2">
    <source>
        <dbReference type="ARBA" id="ARBA00022679"/>
    </source>
</evidence>
<dbReference type="Pfam" id="PF03602">
    <property type="entry name" value="Cons_hypoth95"/>
    <property type="match status" value="1"/>
</dbReference>